<keyword evidence="6" id="KW-0964">Secreted</keyword>
<sequence length="199" mass="22706">RHWMSTCLELQSLQTGRVSTRCVIIWLLISPQIHAQACGKSKKSNARFAVGVPASEKFAEKDLKNMEKYKAKIMKVSNSEYVDPAVIDGMALNFYFFSWCIDIPFFQADKWHKTVGTRDSEEHVRQGTGILCWMIKIQNKFPTWKKEQQLKCFFLISGGISAYNAGPSNVQSYKGMDIGTTHSEYANDARAKIFKRNGY</sequence>
<dbReference type="Ensembl" id="ENSACDT00005029085.1">
    <property type="protein sequence ID" value="ENSACDP00005024336.1"/>
    <property type="gene ID" value="ENSACDG00005017658.1"/>
</dbReference>
<evidence type="ECO:0000256" key="4">
    <source>
        <dbReference type="ARBA" id="ARBA00012732"/>
    </source>
</evidence>
<dbReference type="PANTHER" id="PTHR31698">
    <property type="entry name" value="LYSOZYME G FAMILY MEMBER"/>
    <property type="match status" value="1"/>
</dbReference>
<evidence type="ECO:0000256" key="3">
    <source>
        <dbReference type="ARBA" id="ARBA00008902"/>
    </source>
</evidence>
<evidence type="ECO:0000256" key="10">
    <source>
        <dbReference type="ARBA" id="ARBA00023157"/>
    </source>
</evidence>
<dbReference type="GO" id="GO:0003796">
    <property type="term" value="F:lysozyme activity"/>
    <property type="evidence" value="ECO:0007669"/>
    <property type="project" value="UniProtKB-EC"/>
</dbReference>
<dbReference type="GO" id="GO:0050830">
    <property type="term" value="P:defense response to Gram-positive bacterium"/>
    <property type="evidence" value="ECO:0007669"/>
    <property type="project" value="TreeGrafter"/>
</dbReference>
<dbReference type="AlphaFoldDB" id="A0A8B9EP72"/>
<dbReference type="EC" id="3.2.1.17" evidence="4"/>
<name>A0A8B9EP72_ANSCY</name>
<evidence type="ECO:0000313" key="14">
    <source>
        <dbReference type="Proteomes" id="UP000694521"/>
    </source>
</evidence>
<evidence type="ECO:0000256" key="5">
    <source>
        <dbReference type="ARBA" id="ARBA00016485"/>
    </source>
</evidence>
<evidence type="ECO:0000256" key="8">
    <source>
        <dbReference type="ARBA" id="ARBA00022638"/>
    </source>
</evidence>
<protein>
    <recommendedName>
        <fullName evidence="5">Lysozyme g</fullName>
        <ecNumber evidence="4">3.2.1.17</ecNumber>
    </recommendedName>
    <alternativeName>
        <fullName evidence="12">1,4-beta-N-acetylmuramidase</fullName>
    </alternativeName>
</protein>
<evidence type="ECO:0000256" key="2">
    <source>
        <dbReference type="ARBA" id="ARBA00004613"/>
    </source>
</evidence>
<dbReference type="Proteomes" id="UP000694521">
    <property type="component" value="Unplaced"/>
</dbReference>
<keyword evidence="11" id="KW-0326">Glycosidase</keyword>
<dbReference type="InterPro" id="IPR023346">
    <property type="entry name" value="Lysozyme-like_dom_sf"/>
</dbReference>
<evidence type="ECO:0000256" key="6">
    <source>
        <dbReference type="ARBA" id="ARBA00022525"/>
    </source>
</evidence>
<comment type="catalytic activity">
    <reaction evidence="1">
        <text>Hydrolysis of (1-&gt;4)-beta-linkages between N-acetylmuramic acid and N-acetyl-D-glucosamine residues in a peptidoglycan and between N-acetyl-D-glucosamine residues in chitodextrins.</text>
        <dbReference type="EC" id="3.2.1.17"/>
    </reaction>
</comment>
<evidence type="ECO:0000256" key="9">
    <source>
        <dbReference type="ARBA" id="ARBA00022801"/>
    </source>
</evidence>
<dbReference type="GO" id="GO:0031640">
    <property type="term" value="P:killing of cells of another organism"/>
    <property type="evidence" value="ECO:0007669"/>
    <property type="project" value="UniProtKB-KW"/>
</dbReference>
<accession>A0A8B9EP72</accession>
<proteinExistence type="inferred from homology"/>
<reference evidence="13" key="2">
    <citation type="submission" date="2025-09" db="UniProtKB">
        <authorList>
            <consortium name="Ensembl"/>
        </authorList>
    </citation>
    <scope>IDENTIFICATION</scope>
</reference>
<evidence type="ECO:0000256" key="12">
    <source>
        <dbReference type="ARBA" id="ARBA00031262"/>
    </source>
</evidence>
<keyword evidence="10" id="KW-1015">Disulfide bond</keyword>
<organism evidence="13 14">
    <name type="scientific">Anser cygnoides</name>
    <name type="common">Swan goose</name>
    <dbReference type="NCBI Taxonomy" id="8845"/>
    <lineage>
        <taxon>Eukaryota</taxon>
        <taxon>Metazoa</taxon>
        <taxon>Chordata</taxon>
        <taxon>Craniata</taxon>
        <taxon>Vertebrata</taxon>
        <taxon>Euteleostomi</taxon>
        <taxon>Archelosauria</taxon>
        <taxon>Archosauria</taxon>
        <taxon>Dinosauria</taxon>
        <taxon>Saurischia</taxon>
        <taxon>Theropoda</taxon>
        <taxon>Coelurosauria</taxon>
        <taxon>Aves</taxon>
        <taxon>Neognathae</taxon>
        <taxon>Galloanserae</taxon>
        <taxon>Anseriformes</taxon>
        <taxon>Anatidae</taxon>
        <taxon>Anserinae</taxon>
        <taxon>Anser</taxon>
    </lineage>
</organism>
<comment type="similarity">
    <text evidence="3">Belongs to the glycosyl hydrolase 23 family.</text>
</comment>
<dbReference type="GO" id="GO:0009253">
    <property type="term" value="P:peptidoglycan catabolic process"/>
    <property type="evidence" value="ECO:0007669"/>
    <property type="project" value="InterPro"/>
</dbReference>
<dbReference type="GO" id="GO:0005576">
    <property type="term" value="C:extracellular region"/>
    <property type="evidence" value="ECO:0007669"/>
    <property type="project" value="UniProtKB-SubCell"/>
</dbReference>
<evidence type="ECO:0000256" key="11">
    <source>
        <dbReference type="ARBA" id="ARBA00023295"/>
    </source>
</evidence>
<keyword evidence="7" id="KW-0929">Antimicrobial</keyword>
<keyword evidence="14" id="KW-1185">Reference proteome</keyword>
<keyword evidence="9" id="KW-0378">Hydrolase</keyword>
<dbReference type="Gene3D" id="1.10.530.10">
    <property type="match status" value="2"/>
</dbReference>
<evidence type="ECO:0000256" key="1">
    <source>
        <dbReference type="ARBA" id="ARBA00000632"/>
    </source>
</evidence>
<keyword evidence="8" id="KW-0081">Bacteriolytic enzyme</keyword>
<dbReference type="PANTHER" id="PTHR31698:SF8">
    <property type="entry name" value="LYSOZYME G-RELATED"/>
    <property type="match status" value="1"/>
</dbReference>
<dbReference type="SUPFAM" id="SSF53955">
    <property type="entry name" value="Lysozyme-like"/>
    <property type="match status" value="1"/>
</dbReference>
<dbReference type="InterPro" id="IPR002152">
    <property type="entry name" value="Glyco_hydro_23"/>
</dbReference>
<evidence type="ECO:0000256" key="7">
    <source>
        <dbReference type="ARBA" id="ARBA00022529"/>
    </source>
</evidence>
<comment type="subcellular location">
    <subcellularLocation>
        <location evidence="2">Secreted</location>
    </subcellularLocation>
</comment>
<dbReference type="PRINTS" id="PR00749">
    <property type="entry name" value="LYSOZYMEG"/>
</dbReference>
<reference evidence="13" key="1">
    <citation type="submission" date="2025-08" db="UniProtKB">
        <authorList>
            <consortium name="Ensembl"/>
        </authorList>
    </citation>
    <scope>IDENTIFICATION</scope>
</reference>
<evidence type="ECO:0000313" key="13">
    <source>
        <dbReference type="Ensembl" id="ENSACDP00005024336.1"/>
    </source>
</evidence>